<dbReference type="PANTHER" id="PTHR43236">
    <property type="entry name" value="ANTITOXIN HIGA1"/>
    <property type="match status" value="1"/>
</dbReference>
<dbReference type="AlphaFoldDB" id="A0A0N0GLK6"/>
<accession>A0A0N0GLK6</accession>
<evidence type="ECO:0000313" key="3">
    <source>
        <dbReference type="Proteomes" id="UP000037939"/>
    </source>
</evidence>
<dbReference type="PATRIC" id="fig|857265.3.peg.3743"/>
<keyword evidence="3" id="KW-1185">Reference proteome</keyword>
<dbReference type="Pfam" id="PF01381">
    <property type="entry name" value="HTH_3"/>
    <property type="match status" value="1"/>
</dbReference>
<dbReference type="EMBL" id="LAQT01000031">
    <property type="protein sequence ID" value="KPC50183.1"/>
    <property type="molecule type" value="Genomic_DNA"/>
</dbReference>
<dbReference type="OrthoDB" id="8611903at2"/>
<evidence type="ECO:0000259" key="1">
    <source>
        <dbReference type="PROSITE" id="PS50943"/>
    </source>
</evidence>
<dbReference type="PROSITE" id="PS50943">
    <property type="entry name" value="HTH_CROC1"/>
    <property type="match status" value="1"/>
</dbReference>
<dbReference type="STRING" id="857265.WG78_18300"/>
<evidence type="ECO:0000313" key="2">
    <source>
        <dbReference type="EMBL" id="KPC50183.1"/>
    </source>
</evidence>
<gene>
    <name evidence="2" type="ORF">WG78_18300</name>
</gene>
<dbReference type="SMART" id="SM00530">
    <property type="entry name" value="HTH_XRE"/>
    <property type="match status" value="1"/>
</dbReference>
<dbReference type="Proteomes" id="UP000037939">
    <property type="component" value="Unassembled WGS sequence"/>
</dbReference>
<reference evidence="2 3" key="1">
    <citation type="submission" date="2015-07" db="EMBL/GenBank/DDBJ databases">
        <title>Draft genome sequence of the Amantichitinum ursilacus IGB-41, a new chitin-degrading bacterium.</title>
        <authorList>
            <person name="Kirstahler P."/>
            <person name="Guenther M."/>
            <person name="Grumaz C."/>
            <person name="Rupp S."/>
            <person name="Zibek S."/>
            <person name="Sohn K."/>
        </authorList>
    </citation>
    <scope>NUCLEOTIDE SEQUENCE [LARGE SCALE GENOMIC DNA]</scope>
    <source>
        <strain evidence="2 3">IGB-41</strain>
    </source>
</reference>
<proteinExistence type="predicted"/>
<dbReference type="InterPro" id="IPR010982">
    <property type="entry name" value="Lambda_DNA-bd_dom_sf"/>
</dbReference>
<protein>
    <submittedName>
        <fullName evidence="2">Helix-turn-helix protein</fullName>
    </submittedName>
</protein>
<dbReference type="GO" id="GO:0003677">
    <property type="term" value="F:DNA binding"/>
    <property type="evidence" value="ECO:0007669"/>
    <property type="project" value="InterPro"/>
</dbReference>
<dbReference type="InterPro" id="IPR001387">
    <property type="entry name" value="Cro/C1-type_HTH"/>
</dbReference>
<dbReference type="Gene3D" id="1.10.260.40">
    <property type="entry name" value="lambda repressor-like DNA-binding domains"/>
    <property type="match status" value="1"/>
</dbReference>
<dbReference type="InterPro" id="IPR052345">
    <property type="entry name" value="Rad_response_metalloprotease"/>
</dbReference>
<feature type="domain" description="HTH cro/C1-type" evidence="1">
    <location>
        <begin position="6"/>
        <end position="61"/>
    </location>
</feature>
<name>A0A0N0GLK6_9NEIS</name>
<organism evidence="2 3">
    <name type="scientific">Amantichitinum ursilacus</name>
    <dbReference type="NCBI Taxonomy" id="857265"/>
    <lineage>
        <taxon>Bacteria</taxon>
        <taxon>Pseudomonadati</taxon>
        <taxon>Pseudomonadota</taxon>
        <taxon>Betaproteobacteria</taxon>
        <taxon>Neisseriales</taxon>
        <taxon>Chitinibacteraceae</taxon>
        <taxon>Amantichitinum</taxon>
    </lineage>
</organism>
<dbReference type="CDD" id="cd00093">
    <property type="entry name" value="HTH_XRE"/>
    <property type="match status" value="1"/>
</dbReference>
<comment type="caution">
    <text evidence="2">The sequence shown here is derived from an EMBL/GenBank/DDBJ whole genome shotgun (WGS) entry which is preliminary data.</text>
</comment>
<sequence>MINDRIRSARLLRGLSLDELAARLGDISKQGLSKFEKGHAKPNMARLIQLAHVLEVKPEYFFRGEEGAATFTLIGPARWSKPHQAQIVEQLREQLERYNALEQWFAVQDERAAPPPAQSILVSAADEVEQAAATLRDDWRLGSDTIFGLLDLLDLHGIKVALLRAPDSLEGTMASVNDGEQVVLALNAGDSAAALRCFAMREVGRWLLELPTTMSPRQREVAYEQFAQAFLYPKSQVHADFGAQRRSRVHAQELRLAMQRYGLSAAAVVDRLKTLGLLSSAALKYAVTAAQNLDAQALDTRPAERPSRFESLVYRGLAEGLYTASRAAELLQVSLTDLASFSGKVSA</sequence>
<dbReference type="SUPFAM" id="SSF47413">
    <property type="entry name" value="lambda repressor-like DNA-binding domains"/>
    <property type="match status" value="1"/>
</dbReference>
<dbReference type="PANTHER" id="PTHR43236:SF1">
    <property type="entry name" value="BLL7220 PROTEIN"/>
    <property type="match status" value="1"/>
</dbReference>